<dbReference type="SUPFAM" id="SSF53474">
    <property type="entry name" value="alpha/beta-Hydrolases"/>
    <property type="match status" value="1"/>
</dbReference>
<dbReference type="Proteomes" id="UP000578449">
    <property type="component" value="Unassembled WGS sequence"/>
</dbReference>
<dbReference type="AlphaFoldDB" id="A0A840P210"/>
<accession>A0A840P210</accession>
<evidence type="ECO:0000313" key="8">
    <source>
        <dbReference type="Proteomes" id="UP000578449"/>
    </source>
</evidence>
<dbReference type="ESTHER" id="9actn-a0a840p210">
    <property type="family name" value="Tiancimycin-TnmK-Tripeptidase-HIP"/>
</dbReference>
<comment type="similarity">
    <text evidence="1">Belongs to the peptidase S33 family.</text>
</comment>
<comment type="caution">
    <text evidence="7">The sequence shown here is derived from an EMBL/GenBank/DDBJ whole genome shotgun (WGS) entry which is preliminary data.</text>
</comment>
<dbReference type="Pfam" id="PF08386">
    <property type="entry name" value="Abhydrolase_4"/>
    <property type="match status" value="1"/>
</dbReference>
<dbReference type="RefSeq" id="WP_221336329.1">
    <property type="nucleotide sequence ID" value="NZ_BAABIX010000001.1"/>
</dbReference>
<proteinExistence type="inferred from homology"/>
<organism evidence="7 8">
    <name type="scientific">Thermocatellispora tengchongensis</name>
    <dbReference type="NCBI Taxonomy" id="1073253"/>
    <lineage>
        <taxon>Bacteria</taxon>
        <taxon>Bacillati</taxon>
        <taxon>Actinomycetota</taxon>
        <taxon>Actinomycetes</taxon>
        <taxon>Streptosporangiales</taxon>
        <taxon>Streptosporangiaceae</taxon>
        <taxon>Thermocatellispora</taxon>
    </lineage>
</organism>
<dbReference type="InterPro" id="IPR051601">
    <property type="entry name" value="Serine_prot/Carboxylest_S33"/>
</dbReference>
<evidence type="ECO:0000256" key="4">
    <source>
        <dbReference type="SAM" id="SignalP"/>
    </source>
</evidence>
<keyword evidence="8" id="KW-1185">Reference proteome</keyword>
<dbReference type="InterPro" id="IPR029058">
    <property type="entry name" value="AB_hydrolase_fold"/>
</dbReference>
<dbReference type="Gene3D" id="3.40.50.1820">
    <property type="entry name" value="alpha/beta hydrolase"/>
    <property type="match status" value="1"/>
</dbReference>
<dbReference type="Pfam" id="PF00561">
    <property type="entry name" value="Abhydrolase_1"/>
    <property type="match status" value="1"/>
</dbReference>
<sequence length="509" mass="54992">MTTRKRLGALVLAGVSAVAVAVVDRPARDLAAYHHQSVTWTDCGQGPQDHEGTALDQAGARCARITVPLDYSRPAGRTITIAVSRLPASDPSRRIGTMLLNRGGPGEPTLGMPLSTRAYMGDAGSRYDLVGIDPRFVGRSTPLDCGWPTGIWIRSAGGDRAAFDRQVAFHRRLAERCARRHGDVLPHATTRNTARDLDIVRAVLGERRISYLGYSYGAYLGALYMEMFPGRTDRVVLDSPVDPARYGPRLLGREPAAERALGAWASWAAAHPRDHGLGRTRRAVLATVRHVVEAASARPLRVGPYALDEHVVPYLIYTGVGDDREENRAAFTATMEALRRAARGAGVAAPPALRQTLRFLLTGDLSHYGSPAAAIMCGDRAAPRDPETYWRDIERSRRRHPLFGPLTGNISPCAFWPHKPREAPPTIGGHHPALLVSATGDTATTYRGGQAMRRLLTGSRLLTLRDTIAHGIYGEYGDPCVDDKVNAYLETGALPATDQTCEGGAAGTP</sequence>
<feature type="signal peptide" evidence="4">
    <location>
        <begin position="1"/>
        <end position="21"/>
    </location>
</feature>
<evidence type="ECO:0000313" key="7">
    <source>
        <dbReference type="EMBL" id="MBB5133728.1"/>
    </source>
</evidence>
<feature type="domain" description="Peptidase S33 tripeptidyl aminopeptidase-like C-terminal" evidence="6">
    <location>
        <begin position="408"/>
        <end position="501"/>
    </location>
</feature>
<name>A0A840P210_9ACTN</name>
<keyword evidence="3" id="KW-0378">Hydrolase</keyword>
<dbReference type="PANTHER" id="PTHR43248:SF29">
    <property type="entry name" value="TRIPEPTIDYL AMINOPEPTIDASE"/>
    <property type="match status" value="1"/>
</dbReference>
<dbReference type="InterPro" id="IPR000073">
    <property type="entry name" value="AB_hydrolase_1"/>
</dbReference>
<evidence type="ECO:0000259" key="5">
    <source>
        <dbReference type="Pfam" id="PF00561"/>
    </source>
</evidence>
<keyword evidence="2 4" id="KW-0732">Signal</keyword>
<gene>
    <name evidence="7" type="ORF">HNP84_003454</name>
</gene>
<dbReference type="EMBL" id="JACHGN010000006">
    <property type="protein sequence ID" value="MBB5133728.1"/>
    <property type="molecule type" value="Genomic_DNA"/>
</dbReference>
<dbReference type="GO" id="GO:0016787">
    <property type="term" value="F:hydrolase activity"/>
    <property type="evidence" value="ECO:0007669"/>
    <property type="project" value="UniProtKB-KW"/>
</dbReference>
<reference evidence="7 8" key="1">
    <citation type="submission" date="2020-08" db="EMBL/GenBank/DDBJ databases">
        <title>Genomic Encyclopedia of Type Strains, Phase IV (KMG-IV): sequencing the most valuable type-strain genomes for metagenomic binning, comparative biology and taxonomic classification.</title>
        <authorList>
            <person name="Goeker M."/>
        </authorList>
    </citation>
    <scope>NUCLEOTIDE SEQUENCE [LARGE SCALE GENOMIC DNA]</scope>
    <source>
        <strain evidence="7 8">DSM 45615</strain>
    </source>
</reference>
<evidence type="ECO:0000256" key="3">
    <source>
        <dbReference type="ARBA" id="ARBA00022801"/>
    </source>
</evidence>
<evidence type="ECO:0000259" key="6">
    <source>
        <dbReference type="Pfam" id="PF08386"/>
    </source>
</evidence>
<dbReference type="InterPro" id="IPR013595">
    <property type="entry name" value="Pept_S33_TAP-like_C"/>
</dbReference>
<evidence type="ECO:0000256" key="2">
    <source>
        <dbReference type="ARBA" id="ARBA00022729"/>
    </source>
</evidence>
<protein>
    <submittedName>
        <fullName evidence="7">Pimeloyl-ACP methyl ester carboxylesterase</fullName>
    </submittedName>
</protein>
<evidence type="ECO:0000256" key="1">
    <source>
        <dbReference type="ARBA" id="ARBA00010088"/>
    </source>
</evidence>
<feature type="domain" description="AB hydrolase-1" evidence="5">
    <location>
        <begin position="99"/>
        <end position="243"/>
    </location>
</feature>
<feature type="chain" id="PRO_5038788748" evidence="4">
    <location>
        <begin position="22"/>
        <end position="509"/>
    </location>
</feature>
<dbReference type="PANTHER" id="PTHR43248">
    <property type="entry name" value="2-SUCCINYL-6-HYDROXY-2,4-CYCLOHEXADIENE-1-CARBOXYLATE SYNTHASE"/>
    <property type="match status" value="1"/>
</dbReference>